<evidence type="ECO:0008006" key="5">
    <source>
        <dbReference type="Google" id="ProtNLM"/>
    </source>
</evidence>
<dbReference type="InterPro" id="IPR023353">
    <property type="entry name" value="LemA-like_dom_sf"/>
</dbReference>
<feature type="coiled-coil region" evidence="1">
    <location>
        <begin position="98"/>
        <end position="132"/>
    </location>
</feature>
<organism evidence="3 4">
    <name type="scientific">Lujinxingia sediminis</name>
    <dbReference type="NCBI Taxonomy" id="2480984"/>
    <lineage>
        <taxon>Bacteria</taxon>
        <taxon>Deltaproteobacteria</taxon>
        <taxon>Bradymonadales</taxon>
        <taxon>Lujinxingiaceae</taxon>
        <taxon>Lujinxingia</taxon>
    </lineage>
</organism>
<keyword evidence="4" id="KW-1185">Reference proteome</keyword>
<reference evidence="3 4" key="1">
    <citation type="submission" date="2019-01" db="EMBL/GenBank/DDBJ databases">
        <title>Lujinxingia litoralis gen. nov., sp. nov. and Lujinxingia sediminis gen. nov., sp. nov., new members in the order Bradymonadales, isolated from coastal sediment.</title>
        <authorList>
            <person name="Li C.-M."/>
        </authorList>
    </citation>
    <scope>NUCLEOTIDE SEQUENCE [LARGE SCALE GENOMIC DNA]</scope>
    <source>
        <strain evidence="3 4">SEH01</strain>
    </source>
</reference>
<dbReference type="EMBL" id="SADD01000001">
    <property type="protein sequence ID" value="RVU48564.1"/>
    <property type="molecule type" value="Genomic_DNA"/>
</dbReference>
<evidence type="ECO:0000313" key="3">
    <source>
        <dbReference type="EMBL" id="RVU48564.1"/>
    </source>
</evidence>
<dbReference type="RefSeq" id="WP_127779228.1">
    <property type="nucleotide sequence ID" value="NZ_SADD01000001.1"/>
</dbReference>
<comment type="caution">
    <text evidence="3">The sequence shown here is derived from an EMBL/GenBank/DDBJ whole genome shotgun (WGS) entry which is preliminary data.</text>
</comment>
<dbReference type="Proteomes" id="UP000282926">
    <property type="component" value="Unassembled WGS sequence"/>
</dbReference>
<gene>
    <name evidence="3" type="ORF">EA187_03800</name>
</gene>
<sequence length="198" mass="22083">MRSTPDPTIDYDDVDDIIATAERLREKARNELTLDEMREVGAEVGIPAEYIDRAHQKLQEVRRAETIAAIRQKNRRRRLLSIAGGILLVIVVAGAVSYRTTTSRLSELYAEVERHQAEVANVKARQQAVEAHYRDLPDSIDKQAELIGAENRVHVATQRFHEAAARYNSAVRLPPASLITGGNLPKTVKLSHGTARTD</sequence>
<keyword evidence="1" id="KW-0175">Coiled coil</keyword>
<evidence type="ECO:0000256" key="2">
    <source>
        <dbReference type="SAM" id="Phobius"/>
    </source>
</evidence>
<keyword evidence="2" id="KW-1133">Transmembrane helix</keyword>
<evidence type="ECO:0000313" key="4">
    <source>
        <dbReference type="Proteomes" id="UP000282926"/>
    </source>
</evidence>
<protein>
    <recommendedName>
        <fullName evidence="5">LemA family protein</fullName>
    </recommendedName>
</protein>
<feature type="transmembrane region" description="Helical" evidence="2">
    <location>
        <begin position="79"/>
        <end position="98"/>
    </location>
</feature>
<dbReference type="Gene3D" id="1.20.1440.20">
    <property type="entry name" value="LemA-like domain"/>
    <property type="match status" value="1"/>
</dbReference>
<proteinExistence type="predicted"/>
<evidence type="ECO:0000256" key="1">
    <source>
        <dbReference type="SAM" id="Coils"/>
    </source>
</evidence>
<keyword evidence="2" id="KW-0812">Transmembrane</keyword>
<dbReference type="SUPFAM" id="SSF140478">
    <property type="entry name" value="LemA-like"/>
    <property type="match status" value="1"/>
</dbReference>
<name>A0ABY0CXX5_9DELT</name>
<accession>A0ABY0CXX5</accession>
<keyword evidence="2" id="KW-0472">Membrane</keyword>